<accession>A0ABV6BES1</accession>
<evidence type="ECO:0000256" key="1">
    <source>
        <dbReference type="ARBA" id="ARBA00022516"/>
    </source>
</evidence>
<evidence type="ECO:0000256" key="2">
    <source>
        <dbReference type="ARBA" id="ARBA00022801"/>
    </source>
</evidence>
<dbReference type="Proteomes" id="UP001589813">
    <property type="component" value="Unassembled WGS sequence"/>
</dbReference>
<evidence type="ECO:0000313" key="6">
    <source>
        <dbReference type="Proteomes" id="UP001589813"/>
    </source>
</evidence>
<evidence type="ECO:0000256" key="3">
    <source>
        <dbReference type="ARBA" id="ARBA00023098"/>
    </source>
</evidence>
<protein>
    <submittedName>
        <fullName evidence="5">ACP phosphodiesterase</fullName>
    </submittedName>
</protein>
<keyword evidence="4" id="KW-0275">Fatty acid biosynthesis</keyword>
<comment type="caution">
    <text evidence="5">The sequence shown here is derived from an EMBL/GenBank/DDBJ whole genome shotgun (WGS) entry which is preliminary data.</text>
</comment>
<keyword evidence="4" id="KW-0276">Fatty acid metabolism</keyword>
<dbReference type="RefSeq" id="WP_377241789.1">
    <property type="nucleotide sequence ID" value="NZ_JBHLXP010000001.1"/>
</dbReference>
<dbReference type="PANTHER" id="PTHR38764">
    <property type="entry name" value="ACYL CARRIER PROTEIN PHOSPHODIESTERASE"/>
    <property type="match status" value="1"/>
</dbReference>
<keyword evidence="6" id="KW-1185">Reference proteome</keyword>
<proteinExistence type="predicted"/>
<reference evidence="5 6" key="1">
    <citation type="submission" date="2024-09" db="EMBL/GenBank/DDBJ databases">
        <authorList>
            <person name="Sun Q."/>
            <person name="Mori K."/>
        </authorList>
    </citation>
    <scope>NUCLEOTIDE SEQUENCE [LARGE SCALE GENOMIC DNA]</scope>
    <source>
        <strain evidence="5 6">KCTC 23315</strain>
    </source>
</reference>
<sequence length="204" mass="23354">MNFLAHLVLAESTAESRFGNLLGDFCQGLDLKSLPPAVQAGVWRHRAIDRFTDAAAEVQQAKAMFSRERRRFAPVILDVLFDHLLIRHWPTLDTRALTPLCQDIYQQLKQQQGLMPAAMAKTVRAIVQQDWFGSYQQLENIGMALDRIATRIRFDNHFAGSIAEINQHLPELDALFLQFYPQLQAYVRQLGPELAVFLARQRTH</sequence>
<gene>
    <name evidence="5" type="ORF">ACFFJP_06875</name>
</gene>
<keyword evidence="3" id="KW-0443">Lipid metabolism</keyword>
<keyword evidence="2" id="KW-0378">Hydrolase</keyword>
<keyword evidence="1" id="KW-0444">Lipid biosynthesis</keyword>
<dbReference type="InterPro" id="IPR007431">
    <property type="entry name" value="ACP_PD"/>
</dbReference>
<evidence type="ECO:0000256" key="4">
    <source>
        <dbReference type="ARBA" id="ARBA00023160"/>
    </source>
</evidence>
<evidence type="ECO:0000313" key="5">
    <source>
        <dbReference type="EMBL" id="MFC0048008.1"/>
    </source>
</evidence>
<dbReference type="PIRSF" id="PIRSF011489">
    <property type="entry name" value="DUF479"/>
    <property type="match status" value="1"/>
</dbReference>
<organism evidence="5 6">
    <name type="scientific">Rheinheimera tilapiae</name>
    <dbReference type="NCBI Taxonomy" id="875043"/>
    <lineage>
        <taxon>Bacteria</taxon>
        <taxon>Pseudomonadati</taxon>
        <taxon>Pseudomonadota</taxon>
        <taxon>Gammaproteobacteria</taxon>
        <taxon>Chromatiales</taxon>
        <taxon>Chromatiaceae</taxon>
        <taxon>Rheinheimera</taxon>
    </lineage>
</organism>
<name>A0ABV6BES1_9GAMM</name>
<dbReference type="PANTHER" id="PTHR38764:SF1">
    <property type="entry name" value="ACYL CARRIER PROTEIN PHOSPHODIESTERASE"/>
    <property type="match status" value="1"/>
</dbReference>
<dbReference type="EMBL" id="JBHLXP010000001">
    <property type="protein sequence ID" value="MFC0048008.1"/>
    <property type="molecule type" value="Genomic_DNA"/>
</dbReference>
<dbReference type="Pfam" id="PF04336">
    <property type="entry name" value="ACP_PD"/>
    <property type="match status" value="1"/>
</dbReference>